<feature type="transmembrane region" description="Helical" evidence="1">
    <location>
        <begin position="174"/>
        <end position="194"/>
    </location>
</feature>
<feature type="transmembrane region" description="Helical" evidence="1">
    <location>
        <begin position="206"/>
        <end position="227"/>
    </location>
</feature>
<evidence type="ECO:0000259" key="2">
    <source>
        <dbReference type="Pfam" id="PF00892"/>
    </source>
</evidence>
<comment type="caution">
    <text evidence="3">The sequence shown here is derived from an EMBL/GenBank/DDBJ whole genome shotgun (WGS) entry which is preliminary data.</text>
</comment>
<dbReference type="PANTHER" id="PTHR22911:SF137">
    <property type="entry name" value="SOLUTE CARRIER FAMILY 35 MEMBER G2-RELATED"/>
    <property type="match status" value="1"/>
</dbReference>
<feature type="transmembrane region" description="Helical" evidence="1">
    <location>
        <begin position="64"/>
        <end position="86"/>
    </location>
</feature>
<dbReference type="InterPro" id="IPR037185">
    <property type="entry name" value="EmrE-like"/>
</dbReference>
<dbReference type="AlphaFoldDB" id="A0A094PWA0"/>
<keyword evidence="1" id="KW-1133">Transmembrane helix</keyword>
<feature type="transmembrane region" description="Helical" evidence="1">
    <location>
        <begin position="233"/>
        <end position="255"/>
    </location>
</feature>
<reference evidence="3" key="1">
    <citation type="submission" date="2014-05" db="EMBL/GenBank/DDBJ databases">
        <title>Key roles for freshwater Actinobacteria revealed by deep metagenomic sequencing.</title>
        <authorList>
            <person name="Ghai R."/>
            <person name="Mizuno C.M."/>
            <person name="Picazo A."/>
            <person name="Camacho A."/>
            <person name="Rodriguez-Valera F."/>
        </authorList>
    </citation>
    <scope>NUCLEOTIDE SEQUENCE</scope>
</reference>
<feature type="domain" description="EamA" evidence="2">
    <location>
        <begin position="3"/>
        <end position="136"/>
    </location>
</feature>
<accession>A0A094PWA0</accession>
<keyword evidence="1" id="KW-0472">Membrane</keyword>
<protein>
    <recommendedName>
        <fullName evidence="2">EamA domain-containing protein</fullName>
    </recommendedName>
</protein>
<dbReference type="GO" id="GO:0016020">
    <property type="term" value="C:membrane"/>
    <property type="evidence" value="ECO:0007669"/>
    <property type="project" value="InterPro"/>
</dbReference>
<dbReference type="InterPro" id="IPR000620">
    <property type="entry name" value="EamA_dom"/>
</dbReference>
<keyword evidence="1" id="KW-0812">Transmembrane</keyword>
<dbReference type="EMBL" id="JNSK01000147">
    <property type="protein sequence ID" value="KGA13954.1"/>
    <property type="molecule type" value="Genomic_DNA"/>
</dbReference>
<dbReference type="PANTHER" id="PTHR22911">
    <property type="entry name" value="ACYL-MALONYL CONDENSING ENZYME-RELATED"/>
    <property type="match status" value="1"/>
</dbReference>
<feature type="transmembrane region" description="Helical" evidence="1">
    <location>
        <begin position="93"/>
        <end position="111"/>
    </location>
</feature>
<dbReference type="Pfam" id="PF00892">
    <property type="entry name" value="EamA"/>
    <property type="match status" value="2"/>
</dbReference>
<proteinExistence type="predicted"/>
<feature type="domain" description="EamA" evidence="2">
    <location>
        <begin position="149"/>
        <end position="278"/>
    </location>
</feature>
<feature type="transmembrane region" description="Helical" evidence="1">
    <location>
        <begin position="117"/>
        <end position="137"/>
    </location>
</feature>
<feature type="transmembrane region" description="Helical" evidence="1">
    <location>
        <begin position="262"/>
        <end position="279"/>
    </location>
</feature>
<evidence type="ECO:0000313" key="3">
    <source>
        <dbReference type="EMBL" id="KGA13954.1"/>
    </source>
</evidence>
<feature type="transmembrane region" description="Helical" evidence="1">
    <location>
        <begin position="29"/>
        <end position="52"/>
    </location>
</feature>
<feature type="transmembrane region" description="Helical" evidence="1">
    <location>
        <begin position="149"/>
        <end position="168"/>
    </location>
</feature>
<organism evidence="3">
    <name type="scientific">freshwater metagenome</name>
    <dbReference type="NCBI Taxonomy" id="449393"/>
    <lineage>
        <taxon>unclassified sequences</taxon>
        <taxon>metagenomes</taxon>
        <taxon>ecological metagenomes</taxon>
    </lineage>
</organism>
<dbReference type="SUPFAM" id="SSF103481">
    <property type="entry name" value="Multidrug resistance efflux transporter EmrE"/>
    <property type="match status" value="2"/>
</dbReference>
<gene>
    <name evidence="3" type="ORF">GM50_21060</name>
</gene>
<evidence type="ECO:0000256" key="1">
    <source>
        <dbReference type="SAM" id="Phobius"/>
    </source>
</evidence>
<sequence>MATLLALFSSLLWGTADYHGGKLSKKYPAIAVLGVTQAIGLVFGVILALFAGEFSANAFGEKGYFLPGAFAGVFGYLGLICLYAGLSTGRMGVVAPISALSALIPVAYAFFIKGDRLSIILSIGAALAIVGAFLASGPELSQGLPIKPLILALGAAAGFGVALVGMAIGSQGSVLMTMVMMRATTLFISLGILLKYRTIGGLNFKVAPILIFIGCADALANILLGFATTQGSLTLAMVLGSLYPIFTAVLAFKFLNERLHHVQYIGIFTAVAGVALISAF</sequence>
<name>A0A094PWA0_9ZZZZ</name>